<dbReference type="InterPro" id="IPR013433">
    <property type="entry name" value="PHA_gran_rgn"/>
</dbReference>
<evidence type="ECO:0000313" key="2">
    <source>
        <dbReference type="Proteomes" id="UP000027866"/>
    </source>
</evidence>
<dbReference type="Pfam" id="PF09650">
    <property type="entry name" value="PHA_gran_rgn"/>
    <property type="match status" value="1"/>
</dbReference>
<evidence type="ECO:0008006" key="3">
    <source>
        <dbReference type="Google" id="ProtNLM"/>
    </source>
</evidence>
<dbReference type="OrthoDB" id="8853368at2"/>
<organism evidence="1 2">
    <name type="scientific">Erythrobacter litoralis</name>
    <dbReference type="NCBI Taxonomy" id="39960"/>
    <lineage>
        <taxon>Bacteria</taxon>
        <taxon>Pseudomonadati</taxon>
        <taxon>Pseudomonadota</taxon>
        <taxon>Alphaproteobacteria</taxon>
        <taxon>Sphingomonadales</taxon>
        <taxon>Erythrobacteraceae</taxon>
        <taxon>Erythrobacter/Porphyrobacter group</taxon>
        <taxon>Erythrobacter</taxon>
    </lineage>
</organism>
<dbReference type="Proteomes" id="UP000027866">
    <property type="component" value="Unassembled WGS sequence"/>
</dbReference>
<dbReference type="RefSeq" id="WP_034906786.1">
    <property type="nucleotide sequence ID" value="NZ_CP017057.1"/>
</dbReference>
<proteinExistence type="predicted"/>
<accession>A0A074M3X5</accession>
<evidence type="ECO:0000313" key="1">
    <source>
        <dbReference type="EMBL" id="KEO89326.1"/>
    </source>
</evidence>
<dbReference type="AlphaFoldDB" id="A0A074M3X5"/>
<reference evidence="1 2" key="1">
    <citation type="submission" date="2014-04" db="EMBL/GenBank/DDBJ databases">
        <title>A comprehensive comparison of genomes of Erythrobacter spp. Strains.</title>
        <authorList>
            <person name="Zheng Q."/>
        </authorList>
    </citation>
    <scope>NUCLEOTIDE SEQUENCE [LARGE SCALE GENOMIC DNA]</scope>
    <source>
        <strain evidence="1 2">DSM 8509</strain>
    </source>
</reference>
<gene>
    <name evidence="1" type="ORF">EH32_04140</name>
</gene>
<sequence>MRVSLPHDLGREEVRRRLHERHHEIAQFFPPGMADLDTTWRDEDHMDMVITVVGQRLKGAIEIHEESVTIEMELPLALSFLRGTIERAMKKEGTRLLR</sequence>
<name>A0A074M3X5_9SPHN</name>
<dbReference type="EMBL" id="JMIX01000015">
    <property type="protein sequence ID" value="KEO89326.1"/>
    <property type="molecule type" value="Genomic_DNA"/>
</dbReference>
<comment type="caution">
    <text evidence="1">The sequence shown here is derived from an EMBL/GenBank/DDBJ whole genome shotgun (WGS) entry which is preliminary data.</text>
</comment>
<dbReference type="PATRIC" id="fig|39960.10.peg.2757"/>
<protein>
    <recommendedName>
        <fullName evidence="3">Polyhydroxyalkanoic acid synthase</fullName>
    </recommendedName>
</protein>
<dbReference type="KEGG" id="elq:Ga0102493_11510"/>
<keyword evidence="2" id="KW-1185">Reference proteome</keyword>